<evidence type="ECO:0000256" key="3">
    <source>
        <dbReference type="ARBA" id="ARBA00022832"/>
    </source>
</evidence>
<dbReference type="GO" id="GO:0050343">
    <property type="term" value="F:trans-2-enoyl-CoA reductase (NADH) activity"/>
    <property type="evidence" value="ECO:0007669"/>
    <property type="project" value="UniProtKB-UniRule"/>
</dbReference>
<evidence type="ECO:0000256" key="4">
    <source>
        <dbReference type="ARBA" id="ARBA00023002"/>
    </source>
</evidence>
<evidence type="ECO:0000313" key="13">
    <source>
        <dbReference type="EMBL" id="CRF31391.1"/>
    </source>
</evidence>
<evidence type="ECO:0000256" key="7">
    <source>
        <dbReference type="ARBA" id="ARBA00023160"/>
    </source>
</evidence>
<dbReference type="Pfam" id="PF12241">
    <property type="entry name" value="Enoyl_reductase"/>
    <property type="match status" value="1"/>
</dbReference>
<keyword evidence="14" id="KW-1185">Reference proteome</keyword>
<name>A0A0G4K3G6_9SPIR</name>
<evidence type="ECO:0000256" key="6">
    <source>
        <dbReference type="ARBA" id="ARBA00023098"/>
    </source>
</evidence>
<dbReference type="InterPro" id="IPR050048">
    <property type="entry name" value="FabV-like_NADH_b"/>
</dbReference>
<evidence type="ECO:0000259" key="12">
    <source>
        <dbReference type="Pfam" id="PF12242"/>
    </source>
</evidence>
<dbReference type="Pfam" id="PF07055">
    <property type="entry name" value="Eno-Rase_FAD_bd"/>
    <property type="match status" value="1"/>
</dbReference>
<dbReference type="NCBIfam" id="NF043048">
    <property type="entry name" value="EnoyACPredFabV"/>
    <property type="match status" value="1"/>
</dbReference>
<evidence type="ECO:0000259" key="11">
    <source>
        <dbReference type="Pfam" id="PF12241"/>
    </source>
</evidence>
<keyword evidence="3 9" id="KW-0276">Fatty acid metabolism</keyword>
<comment type="pathway">
    <text evidence="9">Lipid metabolism; fatty acid biosynthesis.</text>
</comment>
<feature type="binding site" evidence="9">
    <location>
        <begin position="276"/>
        <end position="278"/>
    </location>
    <ligand>
        <name>NAD(+)</name>
        <dbReference type="ChEBI" id="CHEBI:57540"/>
    </ligand>
</feature>
<proteinExistence type="inferred from homology"/>
<dbReference type="PANTHER" id="PTHR37480:SF1">
    <property type="entry name" value="ENOYL-[ACYL-CARRIER-PROTEIN] REDUCTASE [NADH]"/>
    <property type="match status" value="1"/>
</dbReference>
<comment type="caution">
    <text evidence="9">Lacks conserved residue(s) required for the propagation of feature annotation.</text>
</comment>
<comment type="catalytic activity">
    <reaction evidence="8 9">
        <text>a 2,3-saturated acyl-CoA + NAD(+) = a (2E)-enoyl-CoA + NADH + H(+)</text>
        <dbReference type="Rhea" id="RHEA:18177"/>
        <dbReference type="ChEBI" id="CHEBI:15378"/>
        <dbReference type="ChEBI" id="CHEBI:57540"/>
        <dbReference type="ChEBI" id="CHEBI:57945"/>
        <dbReference type="ChEBI" id="CHEBI:58856"/>
        <dbReference type="ChEBI" id="CHEBI:65111"/>
        <dbReference type="EC" id="1.3.1.44"/>
    </reaction>
</comment>
<dbReference type="HAMAP" id="MF_01838">
    <property type="entry name" value="FabV_reductase"/>
    <property type="match status" value="1"/>
</dbReference>
<keyword evidence="5 9" id="KW-0520">NAD</keyword>
<evidence type="ECO:0000259" key="10">
    <source>
        <dbReference type="Pfam" id="PF07055"/>
    </source>
</evidence>
<comment type="subunit">
    <text evidence="1 9">Monomer.</text>
</comment>
<evidence type="ECO:0000313" key="14">
    <source>
        <dbReference type="Proteomes" id="UP000043763"/>
    </source>
</evidence>
<dbReference type="InterPro" id="IPR024910">
    <property type="entry name" value="Enoyl-CoA_Rdtase_cat_dom"/>
</dbReference>
<feature type="domain" description="Trans-2-enoyl-CoA reductase-like NAD(P)H binding" evidence="12">
    <location>
        <begin position="2"/>
        <end position="79"/>
    </location>
</feature>
<dbReference type="InterPro" id="IPR024906">
    <property type="entry name" value="Eno_Rdtase_FAD-bd_dom"/>
</dbReference>
<dbReference type="PANTHER" id="PTHR37480">
    <property type="entry name" value="ENOYL-[ACYL-CARRIER-PROTEIN] REDUCTASE [NADH]"/>
    <property type="match status" value="1"/>
</dbReference>
<dbReference type="GO" id="GO:0004318">
    <property type="term" value="F:enoyl-[acyl-carrier-protein] reductase (NADH) activity"/>
    <property type="evidence" value="ECO:0007669"/>
    <property type="project" value="TreeGrafter"/>
</dbReference>
<feature type="binding site" evidence="9">
    <location>
        <position position="227"/>
    </location>
    <ligand>
        <name>substrate</name>
    </ligand>
</feature>
<evidence type="ECO:0000256" key="9">
    <source>
        <dbReference type="HAMAP-Rule" id="MF_01838"/>
    </source>
</evidence>
<comment type="function">
    <text evidence="9">Involved in the fatty acid synthesis (FAS II). Catalyzes the reduction of a carbon-carbon double bond in an enoyl moiety that is covalently linked to a coenzyme A (CoA).</text>
</comment>
<dbReference type="UniPathway" id="UPA00094"/>
<keyword evidence="6 9" id="KW-0443">Lipid metabolism</keyword>
<dbReference type="InterPro" id="IPR010758">
    <property type="entry name" value="Trans-2-enoyl-CoA_reductase"/>
</dbReference>
<feature type="binding site" evidence="9">
    <location>
        <position position="246"/>
    </location>
    <ligand>
        <name>NAD(+)</name>
        <dbReference type="ChEBI" id="CHEBI:57540"/>
    </ligand>
</feature>
<sequence length="392" mass="43738">MVVEPKILNNICITAHPLGCAKEVENQINYVKSQPKVKSNVKNALILGASGGYGLASRIAIAYGLGAKTMSVSFEKEATARRTATPGWYNNEAFSAFAKKDGIEDKNLILDAFLNASKEEVIKEAKTFFNGEKIDLLIYSLAAPVRMDESTGTLYRSSLKPIGKKYNGIGVDFLTEELLEVSIDPANEDDIKSTVKVMGGEDWKLWTDALLNADLLAENAINVAYSYIGPEMTKAVYREGTIGKAKDHLEATAHELDKEMHEKIKGHAYVSVNKAVVTRSSAVIPTVPLYIGILFKVMKNKGLHEGCIEQMYRLLNEKLYNGGEVPVDSEKRIRLDDWELREDVQKEVLDSWNKLTKDNVKEIADLALFRKDYMNMHGFDEEGIDYSQDVQI</sequence>
<comment type="similarity">
    <text evidence="9">Belongs to the TER reductase family.</text>
</comment>
<evidence type="ECO:0000256" key="1">
    <source>
        <dbReference type="ARBA" id="ARBA00011245"/>
    </source>
</evidence>
<evidence type="ECO:0000256" key="5">
    <source>
        <dbReference type="ARBA" id="ARBA00023027"/>
    </source>
</evidence>
<evidence type="ECO:0000256" key="8">
    <source>
        <dbReference type="ARBA" id="ARBA00048302"/>
    </source>
</evidence>
<keyword evidence="2 9" id="KW-0444">Lipid biosynthesis</keyword>
<protein>
    <recommendedName>
        <fullName evidence="9">Trans-2-enoyl-CoA reductase [NADH]</fullName>
        <shortName evidence="9">TER</shortName>
        <ecNumber evidence="9">1.3.1.44</ecNumber>
    </recommendedName>
</protein>
<dbReference type="AlphaFoldDB" id="A0A0G4K3G6"/>
<gene>
    <name evidence="9" type="primary">fabV</name>
    <name evidence="13" type="ORF">BRSU_0076</name>
</gene>
<dbReference type="EMBL" id="CVLB01000001">
    <property type="protein sequence ID" value="CRF31391.1"/>
    <property type="molecule type" value="Genomic_DNA"/>
</dbReference>
<dbReference type="Gene3D" id="3.40.50.720">
    <property type="entry name" value="NAD(P)-binding Rossmann-like Domain"/>
    <property type="match status" value="1"/>
</dbReference>
<keyword evidence="4 9" id="KW-0560">Oxidoreductase</keyword>
<dbReference type="RefSeq" id="WP_048593280.1">
    <property type="nucleotide sequence ID" value="NZ_CVLB01000001.1"/>
</dbReference>
<reference evidence="14" key="1">
    <citation type="submission" date="2015-04" db="EMBL/GenBank/DDBJ databases">
        <authorList>
            <person name="Mushtaq Mamoona"/>
        </authorList>
    </citation>
    <scope>NUCLEOTIDE SEQUENCE [LARGE SCALE GENOMIC DNA]</scope>
    <source>
        <strain evidence="14">AN4859/03</strain>
    </source>
</reference>
<feature type="site" description="Plays an important role in discriminating NADH against NADPH" evidence="9">
    <location>
        <position position="75"/>
    </location>
</feature>
<feature type="binding site" evidence="9">
    <location>
        <begin position="111"/>
        <end position="112"/>
    </location>
    <ligand>
        <name>NAD(+)</name>
        <dbReference type="ChEBI" id="CHEBI:57540"/>
    </ligand>
</feature>
<organism evidence="13 14">
    <name type="scientific">Brachyspira suanatina</name>
    <dbReference type="NCBI Taxonomy" id="381802"/>
    <lineage>
        <taxon>Bacteria</taxon>
        <taxon>Pseudomonadati</taxon>
        <taxon>Spirochaetota</taxon>
        <taxon>Spirochaetia</taxon>
        <taxon>Brachyspirales</taxon>
        <taxon>Brachyspiraceae</taxon>
        <taxon>Brachyspira</taxon>
    </lineage>
</organism>
<keyword evidence="7 9" id="KW-0275">Fatty acid biosynthesis</keyword>
<feature type="binding site" evidence="9">
    <location>
        <begin position="141"/>
        <end position="142"/>
    </location>
    <ligand>
        <name>NAD(+)</name>
        <dbReference type="ChEBI" id="CHEBI:57540"/>
    </ligand>
</feature>
<dbReference type="EC" id="1.3.1.44" evidence="9"/>
<feature type="domain" description="Enoyl reductase FAD binding" evidence="10">
    <location>
        <begin position="327"/>
        <end position="390"/>
    </location>
</feature>
<feature type="active site" description="Proton donor" evidence="9">
    <location>
        <position position="237"/>
    </location>
</feature>
<dbReference type="OrthoDB" id="9802260at2"/>
<accession>A0A0G4K3G6</accession>
<dbReference type="Proteomes" id="UP000043763">
    <property type="component" value="Unassembled WGS sequence"/>
</dbReference>
<dbReference type="NCBIfam" id="NF010177">
    <property type="entry name" value="PRK13656.1"/>
    <property type="match status" value="1"/>
</dbReference>
<evidence type="ECO:0000256" key="2">
    <source>
        <dbReference type="ARBA" id="ARBA00022516"/>
    </source>
</evidence>
<feature type="domain" description="Trans-2-enoyl-CoA reductase catalytic" evidence="11">
    <location>
        <begin position="82"/>
        <end position="320"/>
    </location>
</feature>
<dbReference type="GO" id="GO:0051287">
    <property type="term" value="F:NAD binding"/>
    <property type="evidence" value="ECO:0007669"/>
    <property type="project" value="UniProtKB-UniRule"/>
</dbReference>
<feature type="binding site" evidence="9">
    <location>
        <begin position="74"/>
        <end position="75"/>
    </location>
    <ligand>
        <name>NAD(+)</name>
        <dbReference type="ChEBI" id="CHEBI:57540"/>
    </ligand>
</feature>
<dbReference type="Pfam" id="PF12242">
    <property type="entry name" value="Eno-Rase_NADH_b"/>
    <property type="match status" value="1"/>
</dbReference>
<dbReference type="GO" id="GO:0006633">
    <property type="term" value="P:fatty acid biosynthetic process"/>
    <property type="evidence" value="ECO:0007669"/>
    <property type="project" value="UniProtKB-UniRule"/>
</dbReference>